<dbReference type="Proteomes" id="UP000814033">
    <property type="component" value="Unassembled WGS sequence"/>
</dbReference>
<evidence type="ECO:0000313" key="2">
    <source>
        <dbReference type="Proteomes" id="UP000814033"/>
    </source>
</evidence>
<reference evidence="1" key="2">
    <citation type="journal article" date="2022" name="New Phytol.">
        <title>Evolutionary transition to the ectomycorrhizal habit in the genomes of a hyperdiverse lineage of mushroom-forming fungi.</title>
        <authorList>
            <person name="Looney B."/>
            <person name="Miyauchi S."/>
            <person name="Morin E."/>
            <person name="Drula E."/>
            <person name="Courty P.E."/>
            <person name="Kohler A."/>
            <person name="Kuo A."/>
            <person name="LaButti K."/>
            <person name="Pangilinan J."/>
            <person name="Lipzen A."/>
            <person name="Riley R."/>
            <person name="Andreopoulos W."/>
            <person name="He G."/>
            <person name="Johnson J."/>
            <person name="Nolan M."/>
            <person name="Tritt A."/>
            <person name="Barry K.W."/>
            <person name="Grigoriev I.V."/>
            <person name="Nagy L.G."/>
            <person name="Hibbett D."/>
            <person name="Henrissat B."/>
            <person name="Matheny P.B."/>
            <person name="Labbe J."/>
            <person name="Martin F.M."/>
        </authorList>
    </citation>
    <scope>NUCLEOTIDE SEQUENCE</scope>
    <source>
        <strain evidence="1">FP105234-sp</strain>
    </source>
</reference>
<protein>
    <submittedName>
        <fullName evidence="1">Uncharacterized protein</fullName>
    </submittedName>
</protein>
<proteinExistence type="predicted"/>
<name>A0ACB8RF86_9AGAM</name>
<reference evidence="1" key="1">
    <citation type="submission" date="2021-02" db="EMBL/GenBank/DDBJ databases">
        <authorList>
            <consortium name="DOE Joint Genome Institute"/>
            <person name="Ahrendt S."/>
            <person name="Looney B.P."/>
            <person name="Miyauchi S."/>
            <person name="Morin E."/>
            <person name="Drula E."/>
            <person name="Courty P.E."/>
            <person name="Chicoki N."/>
            <person name="Fauchery L."/>
            <person name="Kohler A."/>
            <person name="Kuo A."/>
            <person name="Labutti K."/>
            <person name="Pangilinan J."/>
            <person name="Lipzen A."/>
            <person name="Riley R."/>
            <person name="Andreopoulos W."/>
            <person name="He G."/>
            <person name="Johnson J."/>
            <person name="Barry K.W."/>
            <person name="Grigoriev I.V."/>
            <person name="Nagy L."/>
            <person name="Hibbett D."/>
            <person name="Henrissat B."/>
            <person name="Matheny P.B."/>
            <person name="Labbe J."/>
            <person name="Martin F."/>
        </authorList>
    </citation>
    <scope>NUCLEOTIDE SEQUENCE</scope>
    <source>
        <strain evidence="1">FP105234-sp</strain>
    </source>
</reference>
<dbReference type="EMBL" id="MU276060">
    <property type="protein sequence ID" value="KAI0042552.1"/>
    <property type="molecule type" value="Genomic_DNA"/>
</dbReference>
<gene>
    <name evidence="1" type="ORF">FA95DRAFT_1575676</name>
</gene>
<keyword evidence="2" id="KW-1185">Reference proteome</keyword>
<organism evidence="1 2">
    <name type="scientific">Auriscalpium vulgare</name>
    <dbReference type="NCBI Taxonomy" id="40419"/>
    <lineage>
        <taxon>Eukaryota</taxon>
        <taxon>Fungi</taxon>
        <taxon>Dikarya</taxon>
        <taxon>Basidiomycota</taxon>
        <taxon>Agaricomycotina</taxon>
        <taxon>Agaricomycetes</taxon>
        <taxon>Russulales</taxon>
        <taxon>Auriscalpiaceae</taxon>
        <taxon>Auriscalpium</taxon>
    </lineage>
</organism>
<comment type="caution">
    <text evidence="1">The sequence shown here is derived from an EMBL/GenBank/DDBJ whole genome shotgun (WGS) entry which is preliminary data.</text>
</comment>
<evidence type="ECO:0000313" key="1">
    <source>
        <dbReference type="EMBL" id="KAI0042552.1"/>
    </source>
</evidence>
<accession>A0ACB8RF86</accession>
<sequence length="174" mass="18863">MSWIPHLLNVLSVVAPIACWTLVTRVPGWIALYCSAAASWITAYFIGMFLQSTTPIEQKRKLASSTVQWLFWTTTGGIIAGTVAVFKDIGFSTGSLWGMGLLAFLGGIMVFTIAIDASIELKPSPSPGKDEDRGHRTLPKPPPPRYAATDTAIFFTNADTAERGEKLERAAMAK</sequence>